<dbReference type="RefSeq" id="XP_009837291.1">
    <property type="nucleotide sequence ID" value="XM_009838989.1"/>
</dbReference>
<protein>
    <submittedName>
        <fullName evidence="3">Uncharacterized protein</fullName>
    </submittedName>
</protein>
<organism evidence="3">
    <name type="scientific">Aphanomyces astaci</name>
    <name type="common">Crayfish plague agent</name>
    <dbReference type="NCBI Taxonomy" id="112090"/>
    <lineage>
        <taxon>Eukaryota</taxon>
        <taxon>Sar</taxon>
        <taxon>Stramenopiles</taxon>
        <taxon>Oomycota</taxon>
        <taxon>Saprolegniomycetes</taxon>
        <taxon>Saprolegniales</taxon>
        <taxon>Verrucalvaceae</taxon>
        <taxon>Aphanomyces</taxon>
    </lineage>
</organism>
<dbReference type="VEuPathDB" id="FungiDB:H257_11911"/>
<feature type="transmembrane region" description="Helical" evidence="2">
    <location>
        <begin position="157"/>
        <end position="177"/>
    </location>
</feature>
<evidence type="ECO:0000256" key="2">
    <source>
        <dbReference type="SAM" id="Phobius"/>
    </source>
</evidence>
<evidence type="ECO:0000313" key="3">
    <source>
        <dbReference type="EMBL" id="ETV73086.1"/>
    </source>
</evidence>
<sequence length="201" mass="21413">MSPSANQRPTAGMLPRMTTWGVPSVVSAGPASSSPPPPAPLRLLHVKSNGDAGTITPSTNETPDAPLNDKNIEYDANQCSLCRDKGLCSKAYVDNTPGVFCWNAGNATTHSSTSLLSPCCCREPSLCLPFPYSSCACLQATDPIDPPKLPKEKSNQLTIAASAGAAAVVVVVVWLLWRSRRSNREIPPPDASFEYPIMKEM</sequence>
<feature type="compositionally biased region" description="Low complexity" evidence="1">
    <location>
        <begin position="21"/>
        <end position="32"/>
    </location>
</feature>
<keyword evidence="2" id="KW-1133">Transmembrane helix</keyword>
<keyword evidence="2" id="KW-0812">Transmembrane</keyword>
<proteinExistence type="predicted"/>
<gene>
    <name evidence="3" type="ORF">H257_11911</name>
</gene>
<dbReference type="AlphaFoldDB" id="W4G1E9"/>
<dbReference type="GeneID" id="20813907"/>
<name>W4G1E9_APHAT</name>
<reference evidence="3" key="1">
    <citation type="submission" date="2013-12" db="EMBL/GenBank/DDBJ databases">
        <title>The Genome Sequence of Aphanomyces astaci APO3.</title>
        <authorList>
            <consortium name="The Broad Institute Genomics Platform"/>
            <person name="Russ C."/>
            <person name="Tyler B."/>
            <person name="van West P."/>
            <person name="Dieguez-Uribeondo J."/>
            <person name="Young S.K."/>
            <person name="Zeng Q."/>
            <person name="Gargeya S."/>
            <person name="Fitzgerald M."/>
            <person name="Abouelleil A."/>
            <person name="Alvarado L."/>
            <person name="Chapman S.B."/>
            <person name="Gainer-Dewar J."/>
            <person name="Goldberg J."/>
            <person name="Griggs A."/>
            <person name="Gujja S."/>
            <person name="Hansen M."/>
            <person name="Howarth C."/>
            <person name="Imamovic A."/>
            <person name="Ireland A."/>
            <person name="Larimer J."/>
            <person name="McCowan C."/>
            <person name="Murphy C."/>
            <person name="Pearson M."/>
            <person name="Poon T.W."/>
            <person name="Priest M."/>
            <person name="Roberts A."/>
            <person name="Saif S."/>
            <person name="Shea T."/>
            <person name="Sykes S."/>
            <person name="Wortman J."/>
            <person name="Nusbaum C."/>
            <person name="Birren B."/>
        </authorList>
    </citation>
    <scope>NUCLEOTIDE SEQUENCE [LARGE SCALE GENOMIC DNA]</scope>
    <source>
        <strain evidence="3">APO3</strain>
    </source>
</reference>
<evidence type="ECO:0000256" key="1">
    <source>
        <dbReference type="SAM" id="MobiDB-lite"/>
    </source>
</evidence>
<keyword evidence="2" id="KW-0472">Membrane</keyword>
<accession>W4G1E9</accession>
<dbReference type="EMBL" id="KI913150">
    <property type="protein sequence ID" value="ETV73086.1"/>
    <property type="molecule type" value="Genomic_DNA"/>
</dbReference>
<feature type="region of interest" description="Disordered" evidence="1">
    <location>
        <begin position="1"/>
        <end position="68"/>
    </location>
</feature>